<gene>
    <name evidence="2" type="ORF">EI998_06615</name>
</gene>
<feature type="transmembrane region" description="Helical" evidence="1">
    <location>
        <begin position="32"/>
        <end position="52"/>
    </location>
</feature>
<name>A0A3R8R7N6_STRSU</name>
<sequence length="87" mass="9900">MKSLNFDFLAFVVGGMLFGVGLSLLWDGLPAWPNFLGAIYLFLCWLAFSFITDDLYEKIPKNALAEKIAFPSLFLFAPLVFLFKLRK</sequence>
<proteinExistence type="predicted"/>
<evidence type="ECO:0000256" key="1">
    <source>
        <dbReference type="SAM" id="Phobius"/>
    </source>
</evidence>
<feature type="transmembrane region" description="Helical" evidence="1">
    <location>
        <begin position="7"/>
        <end position="26"/>
    </location>
</feature>
<evidence type="ECO:0000313" key="2">
    <source>
        <dbReference type="EMBL" id="RRR52467.1"/>
    </source>
</evidence>
<dbReference type="AlphaFoldDB" id="A0A3R8R7N6"/>
<reference evidence="2 3" key="2">
    <citation type="submission" date="2018-12" db="EMBL/GenBank/DDBJ databases">
        <title>Whole-genome sequences of fifteen clinical Streptococcus suis strains isolated from pigs between 2006 and 2018.</title>
        <authorList>
            <person name="Stevens M.J.A."/>
            <person name="Cernela N."/>
            <person name="Spoerry Serrano N."/>
            <person name="Schmitt S."/>
            <person name="Schrenzel J."/>
            <person name="Stephan R."/>
        </authorList>
    </citation>
    <scope>NUCLEOTIDE SEQUENCE [LARGE SCALE GENOMIC DNA]</scope>
    <source>
        <strain evidence="2 3">PP422</strain>
    </source>
</reference>
<keyword evidence="1" id="KW-0472">Membrane</keyword>
<accession>A0A3R8R7N6</accession>
<dbReference type="Proteomes" id="UP000274117">
    <property type="component" value="Unassembled WGS sequence"/>
</dbReference>
<comment type="caution">
    <text evidence="2">The sequence shown here is derived from an EMBL/GenBank/DDBJ whole genome shotgun (WGS) entry which is preliminary data.</text>
</comment>
<keyword evidence="1" id="KW-1133">Transmembrane helix</keyword>
<protein>
    <submittedName>
        <fullName evidence="2">Uncharacterized protein</fullName>
    </submittedName>
</protein>
<evidence type="ECO:0000313" key="3">
    <source>
        <dbReference type="Proteomes" id="UP000274117"/>
    </source>
</evidence>
<organism evidence="2 3">
    <name type="scientific">Streptococcus suis</name>
    <dbReference type="NCBI Taxonomy" id="1307"/>
    <lineage>
        <taxon>Bacteria</taxon>
        <taxon>Bacillati</taxon>
        <taxon>Bacillota</taxon>
        <taxon>Bacilli</taxon>
        <taxon>Lactobacillales</taxon>
        <taxon>Streptococcaceae</taxon>
        <taxon>Streptococcus</taxon>
    </lineage>
</organism>
<reference evidence="2 3" key="1">
    <citation type="submission" date="2018-11" db="EMBL/GenBank/DDBJ databases">
        <authorList>
            <person name="Stevens M.J."/>
            <person name="Cernela N."/>
            <person name="Spoerry Serrano N."/>
            <person name="Schmitt S."/>
            <person name="Schrenzel J."/>
            <person name="Stephan R."/>
        </authorList>
    </citation>
    <scope>NUCLEOTIDE SEQUENCE [LARGE SCALE GENOMIC DNA]</scope>
    <source>
        <strain evidence="2 3">PP422</strain>
    </source>
</reference>
<feature type="transmembrane region" description="Helical" evidence="1">
    <location>
        <begin position="64"/>
        <end position="83"/>
    </location>
</feature>
<keyword evidence="1" id="KW-0812">Transmembrane</keyword>
<dbReference type="EMBL" id="RSDO01000010">
    <property type="protein sequence ID" value="RRR52467.1"/>
    <property type="molecule type" value="Genomic_DNA"/>
</dbReference>